<comment type="caution">
    <text evidence="1">The sequence shown here is derived from an EMBL/GenBank/DDBJ whole genome shotgun (WGS) entry which is preliminary data.</text>
</comment>
<dbReference type="OrthoDB" id="62008at2759"/>
<organism evidence="1 2">
    <name type="scientific">Phytophthora boehmeriae</name>
    <dbReference type="NCBI Taxonomy" id="109152"/>
    <lineage>
        <taxon>Eukaryota</taxon>
        <taxon>Sar</taxon>
        <taxon>Stramenopiles</taxon>
        <taxon>Oomycota</taxon>
        <taxon>Peronosporomycetes</taxon>
        <taxon>Peronosporales</taxon>
        <taxon>Peronosporaceae</taxon>
        <taxon>Phytophthora</taxon>
    </lineage>
</organism>
<proteinExistence type="predicted"/>
<sequence>MRLPEHLDMPTFTCEVCKISVRSAQKLMDHVNFSPLHQASLGLGKHLRTPEAKPVQMRRLLYDGSKLFWRVNETLDLCIYEDKAVNCVTIRAFPHASPQSMDSTQMKSSADSIPPLELDLRLLRQTLGLESTPRTPTMQNRMAASASILPKSKLTGGPATPDNSGEMISKYLLSRLHARRDAHDRVILVLQRVHDNEIDPMELLVATTSSAGAALPLDLAVRRRHTIDDVKDAQKEVSVAQTRLTNARVKAEELSNLARLTLDSFTQTYGANNSVASQVRVAALASSASNTILGLNGGRRFSVATDKPVATWMRAYDRAVLSNAVERSKDVLEQLPQYHDKTSMRPIHESK</sequence>
<dbReference type="AlphaFoldDB" id="A0A8T1X2D5"/>
<accession>A0A8T1X2D5</accession>
<name>A0A8T1X2D5_9STRA</name>
<evidence type="ECO:0000313" key="2">
    <source>
        <dbReference type="Proteomes" id="UP000693981"/>
    </source>
</evidence>
<gene>
    <name evidence="1" type="ORF">PHYBOEH_007133</name>
</gene>
<reference evidence="1" key="1">
    <citation type="submission" date="2021-02" db="EMBL/GenBank/DDBJ databases">
        <authorList>
            <person name="Palmer J.M."/>
        </authorList>
    </citation>
    <scope>NUCLEOTIDE SEQUENCE</scope>
    <source>
        <strain evidence="1">SCRP23</strain>
    </source>
</reference>
<keyword evidence="2" id="KW-1185">Reference proteome</keyword>
<evidence type="ECO:0000313" key="1">
    <source>
        <dbReference type="EMBL" id="KAG7400065.1"/>
    </source>
</evidence>
<protein>
    <submittedName>
        <fullName evidence="1">Uncharacterized protein</fullName>
    </submittedName>
</protein>
<dbReference type="EMBL" id="JAGDFL010000039">
    <property type="protein sequence ID" value="KAG7400065.1"/>
    <property type="molecule type" value="Genomic_DNA"/>
</dbReference>
<dbReference type="Proteomes" id="UP000693981">
    <property type="component" value="Unassembled WGS sequence"/>
</dbReference>